<proteinExistence type="inferred from homology"/>
<dbReference type="Pfam" id="PF03466">
    <property type="entry name" value="LysR_substrate"/>
    <property type="match status" value="1"/>
</dbReference>
<keyword evidence="2" id="KW-0805">Transcription regulation</keyword>
<evidence type="ECO:0000256" key="2">
    <source>
        <dbReference type="ARBA" id="ARBA00023015"/>
    </source>
</evidence>
<name>A0ABU0FDW5_9HYPH</name>
<keyword evidence="4" id="KW-0804">Transcription</keyword>
<dbReference type="GO" id="GO:0003677">
    <property type="term" value="F:DNA binding"/>
    <property type="evidence" value="ECO:0007669"/>
    <property type="project" value="UniProtKB-KW"/>
</dbReference>
<organism evidence="6 7">
    <name type="scientific">Labrys monachus</name>
    <dbReference type="NCBI Taxonomy" id="217067"/>
    <lineage>
        <taxon>Bacteria</taxon>
        <taxon>Pseudomonadati</taxon>
        <taxon>Pseudomonadota</taxon>
        <taxon>Alphaproteobacteria</taxon>
        <taxon>Hyphomicrobiales</taxon>
        <taxon>Xanthobacteraceae</taxon>
        <taxon>Labrys</taxon>
    </lineage>
</organism>
<dbReference type="InterPro" id="IPR036390">
    <property type="entry name" value="WH_DNA-bd_sf"/>
</dbReference>
<dbReference type="SUPFAM" id="SSF46785">
    <property type="entry name" value="Winged helix' DNA-binding domain"/>
    <property type="match status" value="1"/>
</dbReference>
<gene>
    <name evidence="6" type="ORF">J3R73_002577</name>
</gene>
<evidence type="ECO:0000256" key="1">
    <source>
        <dbReference type="ARBA" id="ARBA00009437"/>
    </source>
</evidence>
<evidence type="ECO:0000256" key="4">
    <source>
        <dbReference type="ARBA" id="ARBA00023163"/>
    </source>
</evidence>
<dbReference type="InterPro" id="IPR036388">
    <property type="entry name" value="WH-like_DNA-bd_sf"/>
</dbReference>
<dbReference type="PANTHER" id="PTHR30126:SF98">
    <property type="entry name" value="HTH-TYPE TRANSCRIPTIONAL ACTIVATOR BAUR"/>
    <property type="match status" value="1"/>
</dbReference>
<dbReference type="PROSITE" id="PS50931">
    <property type="entry name" value="HTH_LYSR"/>
    <property type="match status" value="1"/>
</dbReference>
<sequence length="303" mass="33597">MRRLDNIDLRLLRVFVALVEAGGFSGAQIVLNLSQSTLSTHLAEMEQRIGGQLCVRGRKAFRLTDLGQATYDAALKLFADIEDFRYRVAAVNGRLTGRLRLGIVDGVVTSRQLGLQHAMARMLQSDFDVMIDLSQATPLELEQAVAEGGRDVVIGPFSQQAPGVVYKPVYREPNCLYCGRDHPLFAVSDGTISRAQIEAARLSVRGYRHLDDLYRIGHPKAAASVLQMEAQAMLVLSGHFIGFLPSHLAEPWVADGQMRAVQRDKYAFYSQHYVAFRSAEAERPIIRAFIAALEDHLRSVSEA</sequence>
<feature type="domain" description="HTH lysR-type" evidence="5">
    <location>
        <begin position="7"/>
        <end position="64"/>
    </location>
</feature>
<dbReference type="PANTHER" id="PTHR30126">
    <property type="entry name" value="HTH-TYPE TRANSCRIPTIONAL REGULATOR"/>
    <property type="match status" value="1"/>
</dbReference>
<dbReference type="InterPro" id="IPR005119">
    <property type="entry name" value="LysR_subst-bd"/>
</dbReference>
<reference evidence="6 7" key="1">
    <citation type="submission" date="2023-07" db="EMBL/GenBank/DDBJ databases">
        <title>Genomic Encyclopedia of Type Strains, Phase IV (KMG-IV): sequencing the most valuable type-strain genomes for metagenomic binning, comparative biology and taxonomic classification.</title>
        <authorList>
            <person name="Goeker M."/>
        </authorList>
    </citation>
    <scope>NUCLEOTIDE SEQUENCE [LARGE SCALE GENOMIC DNA]</scope>
    <source>
        <strain evidence="6 7">DSM 5896</strain>
    </source>
</reference>
<evidence type="ECO:0000313" key="7">
    <source>
        <dbReference type="Proteomes" id="UP001237448"/>
    </source>
</evidence>
<comment type="similarity">
    <text evidence="1">Belongs to the LysR transcriptional regulatory family.</text>
</comment>
<dbReference type="Gene3D" id="3.40.190.10">
    <property type="entry name" value="Periplasmic binding protein-like II"/>
    <property type="match status" value="2"/>
</dbReference>
<dbReference type="EMBL" id="JAUSVK010000001">
    <property type="protein sequence ID" value="MDQ0392785.1"/>
    <property type="molecule type" value="Genomic_DNA"/>
</dbReference>
<dbReference type="CDD" id="cd05466">
    <property type="entry name" value="PBP2_LTTR_substrate"/>
    <property type="match status" value="1"/>
</dbReference>
<evidence type="ECO:0000259" key="5">
    <source>
        <dbReference type="PROSITE" id="PS50931"/>
    </source>
</evidence>
<protein>
    <submittedName>
        <fullName evidence="6">DNA-binding transcriptional LysR family regulator</fullName>
    </submittedName>
</protein>
<keyword evidence="7" id="KW-1185">Reference proteome</keyword>
<comment type="caution">
    <text evidence="6">The sequence shown here is derived from an EMBL/GenBank/DDBJ whole genome shotgun (WGS) entry which is preliminary data.</text>
</comment>
<dbReference type="SUPFAM" id="SSF53850">
    <property type="entry name" value="Periplasmic binding protein-like II"/>
    <property type="match status" value="1"/>
</dbReference>
<evidence type="ECO:0000313" key="6">
    <source>
        <dbReference type="EMBL" id="MDQ0392785.1"/>
    </source>
</evidence>
<keyword evidence="3 6" id="KW-0238">DNA-binding</keyword>
<accession>A0ABU0FDW5</accession>
<evidence type="ECO:0000256" key="3">
    <source>
        <dbReference type="ARBA" id="ARBA00023125"/>
    </source>
</evidence>
<dbReference type="Gene3D" id="1.10.10.10">
    <property type="entry name" value="Winged helix-like DNA-binding domain superfamily/Winged helix DNA-binding domain"/>
    <property type="match status" value="1"/>
</dbReference>
<dbReference type="RefSeq" id="WP_307427203.1">
    <property type="nucleotide sequence ID" value="NZ_JAUSVK010000001.1"/>
</dbReference>
<dbReference type="Proteomes" id="UP001237448">
    <property type="component" value="Unassembled WGS sequence"/>
</dbReference>
<dbReference type="Pfam" id="PF00126">
    <property type="entry name" value="HTH_1"/>
    <property type="match status" value="1"/>
</dbReference>
<dbReference type="InterPro" id="IPR000847">
    <property type="entry name" value="LysR_HTH_N"/>
</dbReference>